<feature type="transmembrane region" description="Helical" evidence="1">
    <location>
        <begin position="96"/>
        <end position="114"/>
    </location>
</feature>
<evidence type="ECO:0000313" key="3">
    <source>
        <dbReference type="Proteomes" id="UP001195914"/>
    </source>
</evidence>
<dbReference type="AlphaFoldDB" id="A0AAD9LFQ4"/>
<keyword evidence="1" id="KW-0812">Transmembrane</keyword>
<dbReference type="EMBL" id="JAHBMH010000062">
    <property type="protein sequence ID" value="KAK1934865.1"/>
    <property type="molecule type" value="Genomic_DNA"/>
</dbReference>
<keyword evidence="1" id="KW-0472">Membrane</keyword>
<keyword evidence="1" id="KW-1133">Transmembrane helix</keyword>
<evidence type="ECO:0000256" key="1">
    <source>
        <dbReference type="SAM" id="Phobius"/>
    </source>
</evidence>
<gene>
    <name evidence="2" type="ORF">X943_002478</name>
</gene>
<keyword evidence="3" id="KW-1185">Reference proteome</keyword>
<reference evidence="2" key="2">
    <citation type="submission" date="2021-05" db="EMBL/GenBank/DDBJ databases">
        <authorList>
            <person name="Pain A."/>
        </authorList>
    </citation>
    <scope>NUCLEOTIDE SEQUENCE</scope>
    <source>
        <strain evidence="2">1802A</strain>
    </source>
</reference>
<name>A0AAD9LFQ4_BABDI</name>
<proteinExistence type="predicted"/>
<evidence type="ECO:0000313" key="2">
    <source>
        <dbReference type="EMBL" id="KAK1934865.1"/>
    </source>
</evidence>
<accession>A0AAD9LFQ4</accession>
<reference evidence="2" key="1">
    <citation type="journal article" date="2014" name="Nucleic Acids Res.">
        <title>The evolutionary dynamics of variant antigen genes in Babesia reveal a history of genomic innovation underlying host-parasite interaction.</title>
        <authorList>
            <person name="Jackson A.P."/>
            <person name="Otto T.D."/>
            <person name="Darby A."/>
            <person name="Ramaprasad A."/>
            <person name="Xia D."/>
            <person name="Echaide I.E."/>
            <person name="Farber M."/>
            <person name="Gahlot S."/>
            <person name="Gamble J."/>
            <person name="Gupta D."/>
            <person name="Gupta Y."/>
            <person name="Jackson L."/>
            <person name="Malandrin L."/>
            <person name="Malas T.B."/>
            <person name="Moussa E."/>
            <person name="Nair M."/>
            <person name="Reid A.J."/>
            <person name="Sanders M."/>
            <person name="Sharma J."/>
            <person name="Tracey A."/>
            <person name="Quail M.A."/>
            <person name="Weir W."/>
            <person name="Wastling J.M."/>
            <person name="Hall N."/>
            <person name="Willadsen P."/>
            <person name="Lingelbach K."/>
            <person name="Shiels B."/>
            <person name="Tait A."/>
            <person name="Berriman M."/>
            <person name="Allred D.R."/>
            <person name="Pain A."/>
        </authorList>
    </citation>
    <scope>NUCLEOTIDE SEQUENCE</scope>
    <source>
        <strain evidence="2">1802A</strain>
    </source>
</reference>
<comment type="caution">
    <text evidence="2">The sequence shown here is derived from an EMBL/GenBank/DDBJ whole genome shotgun (WGS) entry which is preliminary data.</text>
</comment>
<dbReference type="Proteomes" id="UP001195914">
    <property type="component" value="Unassembled WGS sequence"/>
</dbReference>
<protein>
    <submittedName>
        <fullName evidence="2">Uncharacterized protein</fullName>
    </submittedName>
</protein>
<sequence length="128" mass="14915">MSSFVVGALGQRRCLSVFARASANLGANLPKRITSKHNQKTLGSYPFPPEHEMLWKNRRAIPGGYFHQAISPFQLKFCYPLIHQAYARLWAKTSQMFWWVIWPFCMAIVGYISIESCNEKYLKRLHYD</sequence>
<organism evidence="2 3">
    <name type="scientific">Babesia divergens</name>
    <dbReference type="NCBI Taxonomy" id="32595"/>
    <lineage>
        <taxon>Eukaryota</taxon>
        <taxon>Sar</taxon>
        <taxon>Alveolata</taxon>
        <taxon>Apicomplexa</taxon>
        <taxon>Aconoidasida</taxon>
        <taxon>Piroplasmida</taxon>
        <taxon>Babesiidae</taxon>
        <taxon>Babesia</taxon>
    </lineage>
</organism>